<evidence type="ECO:0000313" key="6">
    <source>
        <dbReference type="Proteomes" id="UP000282087"/>
    </source>
</evidence>
<gene>
    <name evidence="5" type="ORF">DD237_004393</name>
    <name evidence="4" type="ORF">DD238_004165</name>
</gene>
<organism evidence="4 6">
    <name type="scientific">Peronospora effusa</name>
    <dbReference type="NCBI Taxonomy" id="542832"/>
    <lineage>
        <taxon>Eukaryota</taxon>
        <taxon>Sar</taxon>
        <taxon>Stramenopiles</taxon>
        <taxon>Oomycota</taxon>
        <taxon>Peronosporomycetes</taxon>
        <taxon>Peronosporales</taxon>
        <taxon>Peronosporaceae</taxon>
        <taxon>Peronospora</taxon>
    </lineage>
</organism>
<dbReference type="EMBL" id="QLLG01000046">
    <property type="protein sequence ID" value="RMX68945.1"/>
    <property type="molecule type" value="Genomic_DNA"/>
</dbReference>
<dbReference type="InterPro" id="IPR016897">
    <property type="entry name" value="SKP1"/>
</dbReference>
<feature type="domain" description="SKP1 component POZ" evidence="3">
    <location>
        <begin position="1"/>
        <end position="65"/>
    </location>
</feature>
<sequence length="80" mass="9105">MKVKLVSMEGKTFEMEAEVAALSRFVQTLMSDEQEDVDEVLEIPLPNVKTSTLAKVVKFCQHYKNDPMNGMQMPIWSVLV</sequence>
<comment type="similarity">
    <text evidence="1">Belongs to the SKP1 family.</text>
</comment>
<name>A0A3M6VPU2_9STRA</name>
<dbReference type="InterPro" id="IPR001232">
    <property type="entry name" value="SKP1-like"/>
</dbReference>
<dbReference type="VEuPathDB" id="FungiDB:DD237_004393"/>
<dbReference type="Proteomes" id="UP000286097">
    <property type="component" value="Unassembled WGS sequence"/>
</dbReference>
<evidence type="ECO:0000313" key="5">
    <source>
        <dbReference type="EMBL" id="RQM15100.1"/>
    </source>
</evidence>
<evidence type="ECO:0000259" key="3">
    <source>
        <dbReference type="Pfam" id="PF03931"/>
    </source>
</evidence>
<dbReference type="STRING" id="542832.A0A3M6VPU2"/>
<dbReference type="Pfam" id="PF03931">
    <property type="entry name" value="Skp1_POZ"/>
    <property type="match status" value="1"/>
</dbReference>
<dbReference type="SUPFAM" id="SSF54695">
    <property type="entry name" value="POZ domain"/>
    <property type="match status" value="1"/>
</dbReference>
<proteinExistence type="inferred from homology"/>
<evidence type="ECO:0000256" key="2">
    <source>
        <dbReference type="ARBA" id="ARBA00022786"/>
    </source>
</evidence>
<comment type="caution">
    <text evidence="4">The sequence shown here is derived from an EMBL/GenBank/DDBJ whole genome shotgun (WGS) entry which is preliminary data.</text>
</comment>
<protein>
    <recommendedName>
        <fullName evidence="3">SKP1 component POZ domain-containing protein</fullName>
    </recommendedName>
</protein>
<dbReference type="GO" id="GO:0006511">
    <property type="term" value="P:ubiquitin-dependent protein catabolic process"/>
    <property type="evidence" value="ECO:0007669"/>
    <property type="project" value="InterPro"/>
</dbReference>
<dbReference type="EMBL" id="QKXF01000171">
    <property type="protein sequence ID" value="RQM15100.1"/>
    <property type="molecule type" value="Genomic_DNA"/>
</dbReference>
<keyword evidence="6" id="KW-1185">Reference proteome</keyword>
<evidence type="ECO:0000256" key="1">
    <source>
        <dbReference type="ARBA" id="ARBA00009993"/>
    </source>
</evidence>
<evidence type="ECO:0000313" key="7">
    <source>
        <dbReference type="Proteomes" id="UP000286097"/>
    </source>
</evidence>
<dbReference type="AlphaFoldDB" id="A0A3M6VPU2"/>
<keyword evidence="2" id="KW-0833">Ubl conjugation pathway</keyword>
<dbReference type="SMART" id="SM00512">
    <property type="entry name" value="Skp1"/>
    <property type="match status" value="1"/>
</dbReference>
<dbReference type="InterPro" id="IPR011333">
    <property type="entry name" value="SKP1/BTB/POZ_sf"/>
</dbReference>
<dbReference type="InterPro" id="IPR016073">
    <property type="entry name" value="Skp1_comp_POZ"/>
</dbReference>
<dbReference type="Proteomes" id="UP000282087">
    <property type="component" value="Unassembled WGS sequence"/>
</dbReference>
<reference evidence="6 7" key="1">
    <citation type="submission" date="2018-06" db="EMBL/GenBank/DDBJ databases">
        <title>Comparative genomics of downy mildews reveals potential adaptations to biotrophy.</title>
        <authorList>
            <person name="Fletcher K."/>
            <person name="Klosterman S.J."/>
            <person name="Derevnina L."/>
            <person name="Martin F."/>
            <person name="Koike S."/>
            <person name="Reyes Chin-Wo S."/>
            <person name="Mou B."/>
            <person name="Michelmore R."/>
        </authorList>
    </citation>
    <scope>NUCLEOTIDE SEQUENCE [LARGE SCALE GENOMIC DNA]</scope>
    <source>
        <strain evidence="5 7">R13</strain>
        <strain evidence="4 6">R14</strain>
    </source>
</reference>
<dbReference type="Gene3D" id="3.30.710.10">
    <property type="entry name" value="Potassium Channel Kv1.1, Chain A"/>
    <property type="match status" value="1"/>
</dbReference>
<accession>A0A3M6VPU2</accession>
<dbReference type="PANTHER" id="PTHR11165">
    <property type="entry name" value="SKP1"/>
    <property type="match status" value="1"/>
</dbReference>
<evidence type="ECO:0000313" key="4">
    <source>
        <dbReference type="EMBL" id="RMX68945.1"/>
    </source>
</evidence>